<dbReference type="Proteomes" id="UP000770015">
    <property type="component" value="Unassembled WGS sequence"/>
</dbReference>
<feature type="coiled-coil region" evidence="13">
    <location>
        <begin position="420"/>
        <end position="447"/>
    </location>
</feature>
<evidence type="ECO:0000256" key="8">
    <source>
        <dbReference type="ARBA" id="ARBA00022949"/>
    </source>
</evidence>
<dbReference type="OrthoDB" id="21151at2759"/>
<dbReference type="GO" id="GO:0098609">
    <property type="term" value="P:cell-cell adhesion"/>
    <property type="evidence" value="ECO:0007669"/>
    <property type="project" value="InterPro"/>
</dbReference>
<keyword evidence="6" id="KW-1003">Cell membrane</keyword>
<keyword evidence="11 15" id="KW-0472">Membrane</keyword>
<keyword evidence="7 15" id="KW-0812">Transmembrane</keyword>
<evidence type="ECO:0000256" key="10">
    <source>
        <dbReference type="ARBA" id="ARBA00023054"/>
    </source>
</evidence>
<evidence type="ECO:0000256" key="1">
    <source>
        <dbReference type="ARBA" id="ARBA00004123"/>
    </source>
</evidence>
<dbReference type="InterPro" id="IPR026859">
    <property type="entry name" value="Myosin-bd"/>
</dbReference>
<feature type="transmembrane region" description="Helical" evidence="15">
    <location>
        <begin position="146"/>
        <end position="165"/>
    </location>
</feature>
<dbReference type="PANTHER" id="PTHR15989:SF5">
    <property type="entry name" value="VEZATIN"/>
    <property type="match status" value="1"/>
</dbReference>
<dbReference type="GO" id="GO:0005886">
    <property type="term" value="C:plasma membrane"/>
    <property type="evidence" value="ECO:0007669"/>
    <property type="project" value="UniProtKB-SubCell"/>
</dbReference>
<gene>
    <name evidence="17" type="ORF">F5X68DRAFT_274189</name>
</gene>
<evidence type="ECO:0000256" key="3">
    <source>
        <dbReference type="ARBA" id="ARBA00004651"/>
    </source>
</evidence>
<keyword evidence="12" id="KW-0539">Nucleus</keyword>
<evidence type="ECO:0000256" key="5">
    <source>
        <dbReference type="ARBA" id="ARBA00018125"/>
    </source>
</evidence>
<comment type="caution">
    <text evidence="17">The sequence shown here is derived from an EMBL/GenBank/DDBJ whole genome shotgun (WGS) entry which is preliminary data.</text>
</comment>
<sequence>MEPVVFDRSPLADYLRDEGQDGEAADWAPADSPEQDHTMSPPLSPVFAPTGRPMVRSRFRNKIPEPLKVDIPNSSLNSFRRSYSTAVTSRIDRAGNSKFLEQFRYTIVASQLLSGHTIAGSNLGHSRPPPGDGQSQSSNPLLDPTGAIGTVLGALAFALAISWMQGTGGGGFTKRRITVLVILTAIAAAVIQVFMRRQWLRYRRHQALSEVSDFVSHAQDFDSATAAAISLIQEVELVSRGYRLSAPLPPISRLEDRAQTRRCVRLRKALRMCFAEVLQGYDQTRDVVQGFSEQLDLEKYYDIYDISDLDMVDARQGLADLDAEDAESLRTLKISAARFHIVRKMFLCSLLALDANGDNNDLLRWTTTVEALRTLNTATTSSCERLKNILSEQETFPVPPTPRMPLTPGRERWRGQLRKLNGLSTGIRGLQAKLQLLREESDKSLDESDDISELGSNLLLQYDSIGIDLRALMQAWEEGRAALATGIDRNERRISSMSTLLSPASSISGPTAVDEVIGGTASDALKALNGEIDISSNGDSDEVFEAVAMPRPRSMLTREERIVKMKEDREKREVARDRSEANKGMLRELEMVINLRPRPRTMTTPSRTATSRIVSM</sequence>
<evidence type="ECO:0000256" key="2">
    <source>
        <dbReference type="ARBA" id="ARBA00004536"/>
    </source>
</evidence>
<evidence type="ECO:0000256" key="12">
    <source>
        <dbReference type="ARBA" id="ARBA00023242"/>
    </source>
</evidence>
<feature type="region of interest" description="Disordered" evidence="14">
    <location>
        <begin position="119"/>
        <end position="140"/>
    </location>
</feature>
<evidence type="ECO:0000313" key="17">
    <source>
        <dbReference type="EMBL" id="KAH6691653.1"/>
    </source>
</evidence>
<evidence type="ECO:0000256" key="14">
    <source>
        <dbReference type="SAM" id="MobiDB-lite"/>
    </source>
</evidence>
<keyword evidence="9 15" id="KW-1133">Transmembrane helix</keyword>
<evidence type="ECO:0000256" key="11">
    <source>
        <dbReference type="ARBA" id="ARBA00023136"/>
    </source>
</evidence>
<feature type="domain" description="Myosin-binding" evidence="16">
    <location>
        <begin position="161"/>
        <end position="434"/>
    </location>
</feature>
<evidence type="ECO:0000313" key="18">
    <source>
        <dbReference type="Proteomes" id="UP000770015"/>
    </source>
</evidence>
<comment type="subcellular location">
    <subcellularLocation>
        <location evidence="2">Cell junction</location>
        <location evidence="2">Adherens junction</location>
    </subcellularLocation>
    <subcellularLocation>
        <location evidence="3">Cell membrane</location>
        <topology evidence="3">Multi-pass membrane protein</topology>
    </subcellularLocation>
    <subcellularLocation>
        <location evidence="1">Nucleus</location>
    </subcellularLocation>
</comment>
<protein>
    <recommendedName>
        <fullName evidence="5">Vezatin</fullName>
    </recommendedName>
</protein>
<organism evidence="17 18">
    <name type="scientific">Plectosphaerella plurivora</name>
    <dbReference type="NCBI Taxonomy" id="936078"/>
    <lineage>
        <taxon>Eukaryota</taxon>
        <taxon>Fungi</taxon>
        <taxon>Dikarya</taxon>
        <taxon>Ascomycota</taxon>
        <taxon>Pezizomycotina</taxon>
        <taxon>Sordariomycetes</taxon>
        <taxon>Hypocreomycetidae</taxon>
        <taxon>Glomerellales</taxon>
        <taxon>Plectosphaerellaceae</taxon>
        <taxon>Plectosphaerella</taxon>
    </lineage>
</organism>
<evidence type="ECO:0000256" key="7">
    <source>
        <dbReference type="ARBA" id="ARBA00022692"/>
    </source>
</evidence>
<dbReference type="PANTHER" id="PTHR15989">
    <property type="entry name" value="VEZATIN"/>
    <property type="match status" value="1"/>
</dbReference>
<proteinExistence type="inferred from homology"/>
<dbReference type="GO" id="GO:0017022">
    <property type="term" value="F:myosin binding"/>
    <property type="evidence" value="ECO:0007669"/>
    <property type="project" value="InterPro"/>
</dbReference>
<name>A0A9P9AAW9_9PEZI</name>
<evidence type="ECO:0000256" key="9">
    <source>
        <dbReference type="ARBA" id="ARBA00022989"/>
    </source>
</evidence>
<feature type="transmembrane region" description="Helical" evidence="15">
    <location>
        <begin position="177"/>
        <end position="195"/>
    </location>
</feature>
<dbReference type="Pfam" id="PF12632">
    <property type="entry name" value="Vezatin"/>
    <property type="match status" value="1"/>
</dbReference>
<dbReference type="AlphaFoldDB" id="A0A9P9AAW9"/>
<evidence type="ECO:0000259" key="16">
    <source>
        <dbReference type="Pfam" id="PF12632"/>
    </source>
</evidence>
<evidence type="ECO:0000256" key="15">
    <source>
        <dbReference type="SAM" id="Phobius"/>
    </source>
</evidence>
<accession>A0A9P9AAW9</accession>
<dbReference type="EMBL" id="JAGSXJ010000005">
    <property type="protein sequence ID" value="KAH6691653.1"/>
    <property type="molecule type" value="Genomic_DNA"/>
</dbReference>
<keyword evidence="8" id="KW-0965">Cell junction</keyword>
<feature type="region of interest" description="Disordered" evidence="14">
    <location>
        <begin position="1"/>
        <end position="51"/>
    </location>
</feature>
<comment type="similarity">
    <text evidence="4">Belongs to the vezatin family.</text>
</comment>
<evidence type="ECO:0000256" key="4">
    <source>
        <dbReference type="ARBA" id="ARBA00007245"/>
    </source>
</evidence>
<reference evidence="17" key="1">
    <citation type="journal article" date="2021" name="Nat. Commun.">
        <title>Genetic determinants of endophytism in the Arabidopsis root mycobiome.</title>
        <authorList>
            <person name="Mesny F."/>
            <person name="Miyauchi S."/>
            <person name="Thiergart T."/>
            <person name="Pickel B."/>
            <person name="Atanasova L."/>
            <person name="Karlsson M."/>
            <person name="Huettel B."/>
            <person name="Barry K.W."/>
            <person name="Haridas S."/>
            <person name="Chen C."/>
            <person name="Bauer D."/>
            <person name="Andreopoulos W."/>
            <person name="Pangilinan J."/>
            <person name="LaButti K."/>
            <person name="Riley R."/>
            <person name="Lipzen A."/>
            <person name="Clum A."/>
            <person name="Drula E."/>
            <person name="Henrissat B."/>
            <person name="Kohler A."/>
            <person name="Grigoriev I.V."/>
            <person name="Martin F.M."/>
            <person name="Hacquard S."/>
        </authorList>
    </citation>
    <scope>NUCLEOTIDE SEQUENCE</scope>
    <source>
        <strain evidence="17">MPI-SDFR-AT-0117</strain>
    </source>
</reference>
<keyword evidence="10 13" id="KW-0175">Coiled coil</keyword>
<dbReference type="InterPro" id="IPR026858">
    <property type="entry name" value="Vezatin"/>
</dbReference>
<evidence type="ECO:0000256" key="6">
    <source>
        <dbReference type="ARBA" id="ARBA00022475"/>
    </source>
</evidence>
<keyword evidence="18" id="KW-1185">Reference proteome</keyword>
<evidence type="ECO:0000256" key="13">
    <source>
        <dbReference type="SAM" id="Coils"/>
    </source>
</evidence>
<dbReference type="GO" id="GO:0005634">
    <property type="term" value="C:nucleus"/>
    <property type="evidence" value="ECO:0007669"/>
    <property type="project" value="UniProtKB-SubCell"/>
</dbReference>